<sequence length="83" mass="9009">MGTLPGAWELLTLRRAPANPYDGNAVEGWWSAGPWMLGHIFREDAEHLALMGGALHESDQIVRDARTKIELIPQVGTVSSATA</sequence>
<dbReference type="Proteomes" id="UP000225379">
    <property type="component" value="Unassembled WGS sequence"/>
</dbReference>
<evidence type="ECO:0000313" key="1">
    <source>
        <dbReference type="EMBL" id="PGH55948.1"/>
    </source>
</evidence>
<comment type="caution">
    <text evidence="1">The sequence shown here is derived from an EMBL/GenBank/DDBJ whole genome shotgun (WGS) entry which is preliminary data.</text>
</comment>
<keyword evidence="2" id="KW-1185">Reference proteome</keyword>
<gene>
    <name evidence="1" type="ORF">CRT60_22120</name>
</gene>
<protein>
    <submittedName>
        <fullName evidence="1">Uncharacterized protein</fullName>
    </submittedName>
</protein>
<accession>A0A2B8BEH2</accession>
<evidence type="ECO:0000313" key="2">
    <source>
        <dbReference type="Proteomes" id="UP000225379"/>
    </source>
</evidence>
<name>A0A2B8BEH2_9PROT</name>
<dbReference type="EMBL" id="PDKW01000042">
    <property type="protein sequence ID" value="PGH55948.1"/>
    <property type="molecule type" value="Genomic_DNA"/>
</dbReference>
<proteinExistence type="predicted"/>
<reference evidence="2" key="1">
    <citation type="submission" date="2017-10" db="EMBL/GenBank/DDBJ databases">
        <authorList>
            <person name="Kravchenko I.K."/>
            <person name="Grouzdev D.S."/>
        </authorList>
    </citation>
    <scope>NUCLEOTIDE SEQUENCE [LARGE SCALE GENOMIC DNA]</scope>
    <source>
        <strain evidence="2">B2</strain>
    </source>
</reference>
<organism evidence="1 2">
    <name type="scientific">Azospirillum palustre</name>
    <dbReference type="NCBI Taxonomy" id="2044885"/>
    <lineage>
        <taxon>Bacteria</taxon>
        <taxon>Pseudomonadati</taxon>
        <taxon>Pseudomonadota</taxon>
        <taxon>Alphaproteobacteria</taxon>
        <taxon>Rhodospirillales</taxon>
        <taxon>Azospirillaceae</taxon>
        <taxon>Azospirillum</taxon>
    </lineage>
</organism>
<dbReference type="AlphaFoldDB" id="A0A2B8BEH2"/>
<dbReference type="Gene3D" id="3.30.70.2330">
    <property type="match status" value="1"/>
</dbReference>